<evidence type="ECO:0000313" key="6">
    <source>
        <dbReference type="Proteomes" id="UP001148932"/>
    </source>
</evidence>
<dbReference type="EMBL" id="JAPCKI010000003">
    <property type="protein sequence ID" value="MDD2177159.1"/>
    <property type="molecule type" value="Genomic_DNA"/>
</dbReference>
<dbReference type="EC" id="6.3.1.2" evidence="5"/>
<dbReference type="SMART" id="SM01230">
    <property type="entry name" value="Gln-synt_C"/>
    <property type="match status" value="1"/>
</dbReference>
<evidence type="ECO:0000259" key="4">
    <source>
        <dbReference type="PROSITE" id="PS51987"/>
    </source>
</evidence>
<proteinExistence type="inferred from homology"/>
<dbReference type="Gene3D" id="3.30.590.10">
    <property type="entry name" value="Glutamine synthetase/guanido kinase, catalytic domain"/>
    <property type="match status" value="1"/>
</dbReference>
<evidence type="ECO:0000256" key="2">
    <source>
        <dbReference type="PROSITE-ProRule" id="PRU01331"/>
    </source>
</evidence>
<reference evidence="5" key="1">
    <citation type="submission" date="2022-10" db="EMBL/GenBank/DDBJ databases">
        <title>Description of microaerobic benzene degrading bacteria.</title>
        <authorList>
            <person name="Bedics A."/>
            <person name="Tancsics A."/>
            <person name="Banerjee S."/>
        </authorList>
    </citation>
    <scope>NUCLEOTIDE SEQUENCE</scope>
    <source>
        <strain evidence="5">D2M1</strain>
    </source>
</reference>
<dbReference type="Proteomes" id="UP001148932">
    <property type="component" value="Unassembled WGS sequence"/>
</dbReference>
<dbReference type="RefSeq" id="WP_274108550.1">
    <property type="nucleotide sequence ID" value="NZ_JAPCKI010000003.1"/>
</dbReference>
<dbReference type="InterPro" id="IPR017536">
    <property type="entry name" value="Glutamine_synthetase_typeIII"/>
</dbReference>
<accession>A0ABT5RTZ9</accession>
<dbReference type="SUPFAM" id="SSF55931">
    <property type="entry name" value="Glutamine synthetase/guanido kinase"/>
    <property type="match status" value="1"/>
</dbReference>
<dbReference type="PROSITE" id="PS51987">
    <property type="entry name" value="GS_CATALYTIC"/>
    <property type="match status" value="1"/>
</dbReference>
<dbReference type="InterPro" id="IPR036651">
    <property type="entry name" value="Gln_synt_N_sf"/>
</dbReference>
<organism evidence="5 6">
    <name type="scientific">Acidovorax benzenivorans</name>
    <dbReference type="NCBI Taxonomy" id="2987520"/>
    <lineage>
        <taxon>Bacteria</taxon>
        <taxon>Pseudomonadati</taxon>
        <taxon>Pseudomonadota</taxon>
        <taxon>Betaproteobacteria</taxon>
        <taxon>Burkholderiales</taxon>
        <taxon>Comamonadaceae</taxon>
        <taxon>Acidovorax</taxon>
    </lineage>
</organism>
<dbReference type="PANTHER" id="PTHR43785:SF12">
    <property type="entry name" value="TYPE-1 GLUTAMINE SYNTHETASE 2"/>
    <property type="match status" value="1"/>
</dbReference>
<evidence type="ECO:0000256" key="1">
    <source>
        <dbReference type="ARBA" id="ARBA00022598"/>
    </source>
</evidence>
<dbReference type="GO" id="GO:0004356">
    <property type="term" value="F:glutamine synthetase activity"/>
    <property type="evidence" value="ECO:0007669"/>
    <property type="project" value="UniProtKB-EC"/>
</dbReference>
<keyword evidence="6" id="KW-1185">Reference proteome</keyword>
<comment type="similarity">
    <text evidence="2 3">Belongs to the glutamine synthetase family.</text>
</comment>
<evidence type="ECO:0000256" key="3">
    <source>
        <dbReference type="RuleBase" id="RU000384"/>
    </source>
</evidence>
<feature type="domain" description="GS catalytic" evidence="4">
    <location>
        <begin position="91"/>
        <end position="435"/>
    </location>
</feature>
<dbReference type="Pfam" id="PF00120">
    <property type="entry name" value="Gln-synt_C"/>
    <property type="match status" value="1"/>
</dbReference>
<sequence length="435" mass="47115">MAEFDYYLAQFVDIHGRPKAKLVPGKHKETIFGAGAGFAGFAIAGMGMGPHGREFMAVGDRDSIRPVSWMTSTASVTCDGHVGGKPHAFDSRVIAKKALADFREVTGLEFFTGLEPEFFLLKPGATAGSWVVATESESLDKPCYDFRHLSSVSDFLMELCAALGSAGIDVYQIDHEDANGQFEMNFTYADGLRTADNLTYFKMASQAIARKHGLLCSFMPKPFAERSGSGLHMHMSAGRQFGDNAFEDESDPRGMGLSQMAYHFLGGLVAHAPGLTAIAAPCVNSYRRLVSRGSRSGATWAPINIAWGDNNRTAFVRIPGGRLELRVPDASANPYLLTAAIVHAGLDGIQRKLNPGPPCNENLYQLSLAELAARGIKRLPASLPDALDALEADQTLCEGLGADFVAAFTEIKRAECDELLLMVPPAEFRRYVDFF</sequence>
<name>A0ABT5RTZ9_9BURK</name>
<comment type="caution">
    <text evidence="5">The sequence shown here is derived from an EMBL/GenBank/DDBJ whole genome shotgun (WGS) entry which is preliminary data.</text>
</comment>
<dbReference type="Gene3D" id="3.10.20.70">
    <property type="entry name" value="Glutamine synthetase, N-terminal domain"/>
    <property type="match status" value="1"/>
</dbReference>
<dbReference type="InterPro" id="IPR014746">
    <property type="entry name" value="Gln_synth/guanido_kin_cat_dom"/>
</dbReference>
<gene>
    <name evidence="5" type="primary">glnT</name>
    <name evidence="5" type="ORF">OIN59_06905</name>
</gene>
<dbReference type="PANTHER" id="PTHR43785">
    <property type="entry name" value="GAMMA-GLUTAMYLPUTRESCINE SYNTHETASE"/>
    <property type="match status" value="1"/>
</dbReference>
<dbReference type="NCBIfam" id="TIGR03105">
    <property type="entry name" value="gln_synth_III"/>
    <property type="match status" value="1"/>
</dbReference>
<evidence type="ECO:0000313" key="5">
    <source>
        <dbReference type="EMBL" id="MDD2177159.1"/>
    </source>
</evidence>
<protein>
    <submittedName>
        <fullName evidence="5">Type III glutamate--ammonia ligase</fullName>
        <ecNumber evidence="5">6.3.1.2</ecNumber>
    </submittedName>
</protein>
<keyword evidence="1 5" id="KW-0436">Ligase</keyword>
<dbReference type="SUPFAM" id="SSF54368">
    <property type="entry name" value="Glutamine synthetase, N-terminal domain"/>
    <property type="match status" value="1"/>
</dbReference>
<dbReference type="InterPro" id="IPR008146">
    <property type="entry name" value="Gln_synth_cat_dom"/>
</dbReference>